<keyword evidence="2" id="KW-1185">Reference proteome</keyword>
<dbReference type="KEGG" id="ehn:H9Q80_13180"/>
<name>A0A7G9GK78_9FIRM</name>
<dbReference type="RefSeq" id="WP_117451661.1">
    <property type="nucleotide sequence ID" value="NZ_CP060636.1"/>
</dbReference>
<accession>A0A7G9GK78</accession>
<evidence type="ECO:0000313" key="2">
    <source>
        <dbReference type="Proteomes" id="UP000515856"/>
    </source>
</evidence>
<reference evidence="1 2" key="1">
    <citation type="submission" date="2020-08" db="EMBL/GenBank/DDBJ databases">
        <authorList>
            <person name="Liu C."/>
            <person name="Sun Q."/>
        </authorList>
    </citation>
    <scope>NUCLEOTIDE SEQUENCE [LARGE SCALE GENOMIC DNA]</scope>
    <source>
        <strain evidence="1 2">NSJ-61</strain>
    </source>
</reference>
<protein>
    <submittedName>
        <fullName evidence="1">Uncharacterized protein</fullName>
    </submittedName>
</protein>
<proteinExistence type="predicted"/>
<evidence type="ECO:0000313" key="1">
    <source>
        <dbReference type="EMBL" id="QNM11210.1"/>
    </source>
</evidence>
<dbReference type="Proteomes" id="UP000515856">
    <property type="component" value="Chromosome"/>
</dbReference>
<gene>
    <name evidence="1" type="ORF">H9Q80_13180</name>
</gene>
<organism evidence="1 2">
    <name type="scientific">[Eubacterium] hominis</name>
    <dbReference type="NCBI Taxonomy" id="2764325"/>
    <lineage>
        <taxon>Bacteria</taxon>
        <taxon>Bacillati</taxon>
        <taxon>Bacillota</taxon>
        <taxon>Erysipelotrichia</taxon>
        <taxon>Erysipelotrichales</taxon>
        <taxon>Erysipelotrichaceae</taxon>
        <taxon>Amedibacillus</taxon>
    </lineage>
</organism>
<sequence>MVKKDDWKTLEIPTQFETFFLERTLTKKDLAYIKEGHRSEEMEDKWFMYCEDHKLFIHRSWTGYCIYIVELSDNGKLKTIVNRDPQQYKETDIEQDKLQLNILINRLVKQNGENARLMKLFFERRKS</sequence>
<dbReference type="AlphaFoldDB" id="A0A7G9GK78"/>
<dbReference type="EMBL" id="CP060636">
    <property type="protein sequence ID" value="QNM11210.1"/>
    <property type="molecule type" value="Genomic_DNA"/>
</dbReference>